<sequence>MSAIEEPRRSLVVRLGGVTVREYPLENTRLTIGRRSDNQLQLDDSAVSGVHAEILLEPSPFLEGYREPYLVDIGSTNGTTVNGSRIDRYRLIPGDRIRIGAHELLYQEEGGMDQTVILIPDAED</sequence>
<reference evidence="2 3" key="1">
    <citation type="submission" date="2016-10" db="EMBL/GenBank/DDBJ databases">
        <authorList>
            <person name="de Groot N.N."/>
        </authorList>
    </citation>
    <scope>NUCLEOTIDE SEQUENCE [LARGE SCALE GENOMIC DNA]</scope>
    <source>
        <strain evidence="2 3">HLD2</strain>
    </source>
</reference>
<accession>A0A1G5PKV7</accession>
<dbReference type="Gene3D" id="2.60.200.20">
    <property type="match status" value="1"/>
</dbReference>
<dbReference type="EMBL" id="FMWD01000001">
    <property type="protein sequence ID" value="SCZ50132.1"/>
    <property type="molecule type" value="Genomic_DNA"/>
</dbReference>
<dbReference type="OrthoDB" id="151099at2"/>
<organism evidence="2 3">
    <name type="scientific">Thiohalomonas denitrificans</name>
    <dbReference type="NCBI Taxonomy" id="415747"/>
    <lineage>
        <taxon>Bacteria</taxon>
        <taxon>Pseudomonadati</taxon>
        <taxon>Pseudomonadota</taxon>
        <taxon>Gammaproteobacteria</taxon>
        <taxon>Thiohalomonadales</taxon>
        <taxon>Thiohalomonadaceae</taxon>
        <taxon>Thiohalomonas</taxon>
    </lineage>
</organism>
<dbReference type="InterPro" id="IPR050923">
    <property type="entry name" value="Cell_Proc_Reg/RNA_Proc"/>
</dbReference>
<dbReference type="CDD" id="cd00060">
    <property type="entry name" value="FHA"/>
    <property type="match status" value="1"/>
</dbReference>
<dbReference type="Proteomes" id="UP000199648">
    <property type="component" value="Unassembled WGS sequence"/>
</dbReference>
<protein>
    <submittedName>
        <fullName evidence="2">FHA domain-containing protein</fullName>
    </submittedName>
</protein>
<evidence type="ECO:0000313" key="3">
    <source>
        <dbReference type="Proteomes" id="UP000199648"/>
    </source>
</evidence>
<evidence type="ECO:0000259" key="1">
    <source>
        <dbReference type="PROSITE" id="PS50006"/>
    </source>
</evidence>
<dbReference type="InterPro" id="IPR000253">
    <property type="entry name" value="FHA_dom"/>
</dbReference>
<dbReference type="AlphaFoldDB" id="A0A1G5PKV7"/>
<dbReference type="SMART" id="SM00240">
    <property type="entry name" value="FHA"/>
    <property type="match status" value="1"/>
</dbReference>
<dbReference type="STRING" id="415747.SAMN03097708_00345"/>
<dbReference type="InterPro" id="IPR008984">
    <property type="entry name" value="SMAD_FHA_dom_sf"/>
</dbReference>
<dbReference type="RefSeq" id="WP_092991945.1">
    <property type="nucleotide sequence ID" value="NZ_FMWD01000001.1"/>
</dbReference>
<evidence type="ECO:0000313" key="2">
    <source>
        <dbReference type="EMBL" id="SCZ50132.1"/>
    </source>
</evidence>
<dbReference type="PROSITE" id="PS50006">
    <property type="entry name" value="FHA_DOMAIN"/>
    <property type="match status" value="1"/>
</dbReference>
<feature type="domain" description="FHA" evidence="1">
    <location>
        <begin position="30"/>
        <end position="86"/>
    </location>
</feature>
<dbReference type="Pfam" id="PF00498">
    <property type="entry name" value="FHA"/>
    <property type="match status" value="1"/>
</dbReference>
<proteinExistence type="predicted"/>
<keyword evidence="3" id="KW-1185">Reference proteome</keyword>
<gene>
    <name evidence="2" type="ORF">SAMN03097708_00345</name>
</gene>
<dbReference type="PANTHER" id="PTHR23308">
    <property type="entry name" value="NUCLEAR INHIBITOR OF PROTEIN PHOSPHATASE-1"/>
    <property type="match status" value="1"/>
</dbReference>
<dbReference type="SUPFAM" id="SSF49879">
    <property type="entry name" value="SMAD/FHA domain"/>
    <property type="match status" value="1"/>
</dbReference>
<name>A0A1G5PKV7_9GAMM</name>